<keyword evidence="5" id="KW-1185">Reference proteome</keyword>
<protein>
    <submittedName>
        <fullName evidence="4">GNAT family N-acetyltransferase</fullName>
    </submittedName>
</protein>
<dbReference type="CDD" id="cd04301">
    <property type="entry name" value="NAT_SF"/>
    <property type="match status" value="1"/>
</dbReference>
<organism evidence="4 5">
    <name type="scientific">Pseudotabrizicola algicola</name>
    <dbReference type="NCBI Taxonomy" id="2709381"/>
    <lineage>
        <taxon>Bacteria</taxon>
        <taxon>Pseudomonadati</taxon>
        <taxon>Pseudomonadota</taxon>
        <taxon>Alphaproteobacteria</taxon>
        <taxon>Rhodobacterales</taxon>
        <taxon>Paracoccaceae</taxon>
        <taxon>Pseudotabrizicola</taxon>
    </lineage>
</organism>
<evidence type="ECO:0000313" key="4">
    <source>
        <dbReference type="EMBL" id="NEX45960.1"/>
    </source>
</evidence>
<dbReference type="InterPro" id="IPR050832">
    <property type="entry name" value="Bact_Acetyltransf"/>
</dbReference>
<name>A0A6B3RIW6_9RHOB</name>
<evidence type="ECO:0000256" key="2">
    <source>
        <dbReference type="ARBA" id="ARBA00023315"/>
    </source>
</evidence>
<dbReference type="InterPro" id="IPR000182">
    <property type="entry name" value="GNAT_dom"/>
</dbReference>
<dbReference type="AlphaFoldDB" id="A0A6B3RIW6"/>
<dbReference type="GO" id="GO:0016747">
    <property type="term" value="F:acyltransferase activity, transferring groups other than amino-acyl groups"/>
    <property type="evidence" value="ECO:0007669"/>
    <property type="project" value="InterPro"/>
</dbReference>
<dbReference type="EMBL" id="JAAIKE010000002">
    <property type="protein sequence ID" value="NEX45960.1"/>
    <property type="molecule type" value="Genomic_DNA"/>
</dbReference>
<comment type="caution">
    <text evidence="4">The sequence shown here is derived from an EMBL/GenBank/DDBJ whole genome shotgun (WGS) entry which is preliminary data.</text>
</comment>
<proteinExistence type="predicted"/>
<feature type="domain" description="N-acetyltransferase" evidence="3">
    <location>
        <begin position="2"/>
        <end position="151"/>
    </location>
</feature>
<sequence>MIPHQARAPYDWAAVLRLIQTEFAAMEGRIDPPSSAAHLTVEALAAQAQSGEIWVTGAPPLACMVLTVKPGALYLGKLAVAATARRRGLARALVETAAERARGLGLPVLEVQTRVELVENHATFRALGFAEVARSRHPGYARATSVTFRREV</sequence>
<dbReference type="PROSITE" id="PS51186">
    <property type="entry name" value="GNAT"/>
    <property type="match status" value="1"/>
</dbReference>
<dbReference type="RefSeq" id="WP_164610236.1">
    <property type="nucleotide sequence ID" value="NZ_JAAIKE010000002.1"/>
</dbReference>
<evidence type="ECO:0000256" key="1">
    <source>
        <dbReference type="ARBA" id="ARBA00022679"/>
    </source>
</evidence>
<reference evidence="4 5" key="1">
    <citation type="submission" date="2020-02" db="EMBL/GenBank/DDBJ databases">
        <title>Rhodobacter algicola sp. nov., isolated from microalga culture.</title>
        <authorList>
            <person name="Park C.-Y."/>
        </authorList>
    </citation>
    <scope>NUCLEOTIDE SEQUENCE [LARGE SCALE GENOMIC DNA]</scope>
    <source>
        <strain evidence="4 5">ETT8</strain>
    </source>
</reference>
<accession>A0A6B3RIW6</accession>
<keyword evidence="1 4" id="KW-0808">Transferase</keyword>
<dbReference type="InterPro" id="IPR016181">
    <property type="entry name" value="Acyl_CoA_acyltransferase"/>
</dbReference>
<dbReference type="Proteomes" id="UP000481421">
    <property type="component" value="Unassembled WGS sequence"/>
</dbReference>
<gene>
    <name evidence="4" type="ORF">G3572_07070</name>
</gene>
<keyword evidence="2" id="KW-0012">Acyltransferase</keyword>
<evidence type="ECO:0000259" key="3">
    <source>
        <dbReference type="PROSITE" id="PS51186"/>
    </source>
</evidence>
<evidence type="ECO:0000313" key="5">
    <source>
        <dbReference type="Proteomes" id="UP000481421"/>
    </source>
</evidence>
<dbReference type="Gene3D" id="3.40.630.30">
    <property type="match status" value="1"/>
</dbReference>
<dbReference type="PANTHER" id="PTHR43877">
    <property type="entry name" value="AMINOALKYLPHOSPHONATE N-ACETYLTRANSFERASE-RELATED-RELATED"/>
    <property type="match status" value="1"/>
</dbReference>
<dbReference type="SUPFAM" id="SSF55729">
    <property type="entry name" value="Acyl-CoA N-acyltransferases (Nat)"/>
    <property type="match status" value="1"/>
</dbReference>
<dbReference type="Pfam" id="PF00583">
    <property type="entry name" value="Acetyltransf_1"/>
    <property type="match status" value="1"/>
</dbReference>